<proteinExistence type="predicted"/>
<sequence length="293" mass="31415">MSWRSSQPQRRGFTLVELLVVIAIIGVLIALLLPAVQQAREAARRNACSNNLKQIGLALHNHHDVLQKFPPGFVATTAPNSTYGWATYILPYMEQNNIYEAIGDPTSVLDASVTKAGAVIGAYQCPSSILPEKHDDGYARSNYVGNGGRSNGTGNDYDGFFANKSKFKFRDMVDGTSNTIMAGEAEGPGDAADGGFPVWSGTIYNRISYSNGRLATIRIGNEANPINSGLTATGADRAAFSSRHPGGAQFVFADGSTHFLPETIEVGTKDAISNYGVYLRLLVRNDGQVVGDY</sequence>
<dbReference type="InterPro" id="IPR045584">
    <property type="entry name" value="Pilin-like"/>
</dbReference>
<gene>
    <name evidence="3" type="ORF">C5Y98_28880</name>
</gene>
<dbReference type="EMBL" id="PUIB01000029">
    <property type="protein sequence ID" value="PQO26791.1"/>
    <property type="molecule type" value="Genomic_DNA"/>
</dbReference>
<feature type="domain" description="DUF1559" evidence="2">
    <location>
        <begin position="37"/>
        <end position="266"/>
    </location>
</feature>
<keyword evidence="1" id="KW-1133">Transmembrane helix</keyword>
<protein>
    <submittedName>
        <fullName evidence="3">Prepilin-type cleavage/methylation domain-containing protein</fullName>
    </submittedName>
</protein>
<dbReference type="AlphaFoldDB" id="A0A2S8F3R2"/>
<reference evidence="3 4" key="1">
    <citation type="submission" date="2018-02" db="EMBL/GenBank/DDBJ databases">
        <title>Comparative genomes isolates from brazilian mangrove.</title>
        <authorList>
            <person name="Araujo J.E."/>
            <person name="Taketani R.G."/>
            <person name="Silva M.C.P."/>
            <person name="Loureco M.V."/>
            <person name="Andreote F.D."/>
        </authorList>
    </citation>
    <scope>NUCLEOTIDE SEQUENCE [LARGE SCALE GENOMIC DNA]</scope>
    <source>
        <strain evidence="3 4">NAP PRIS-MGV</strain>
    </source>
</reference>
<dbReference type="PROSITE" id="PS00409">
    <property type="entry name" value="PROKAR_NTER_METHYL"/>
    <property type="match status" value="1"/>
</dbReference>
<keyword evidence="1" id="KW-0812">Transmembrane</keyword>
<dbReference type="NCBIfam" id="TIGR02532">
    <property type="entry name" value="IV_pilin_GFxxxE"/>
    <property type="match status" value="1"/>
</dbReference>
<dbReference type="InterPro" id="IPR011453">
    <property type="entry name" value="DUF1559"/>
</dbReference>
<evidence type="ECO:0000313" key="3">
    <source>
        <dbReference type="EMBL" id="PQO26791.1"/>
    </source>
</evidence>
<dbReference type="Pfam" id="PF07596">
    <property type="entry name" value="SBP_bac_10"/>
    <property type="match status" value="1"/>
</dbReference>
<dbReference type="SUPFAM" id="SSF54523">
    <property type="entry name" value="Pili subunits"/>
    <property type="match status" value="1"/>
</dbReference>
<dbReference type="PANTHER" id="PTHR30093">
    <property type="entry name" value="GENERAL SECRETION PATHWAY PROTEIN G"/>
    <property type="match status" value="1"/>
</dbReference>
<dbReference type="InterPro" id="IPR027558">
    <property type="entry name" value="Pre_pil_HX9DG_C"/>
</dbReference>
<evidence type="ECO:0000256" key="1">
    <source>
        <dbReference type="SAM" id="Phobius"/>
    </source>
</evidence>
<comment type="caution">
    <text evidence="3">The sequence shown here is derived from an EMBL/GenBank/DDBJ whole genome shotgun (WGS) entry which is preliminary data.</text>
</comment>
<dbReference type="RefSeq" id="WP_105359939.1">
    <property type="nucleotide sequence ID" value="NZ_PUIB01000029.1"/>
</dbReference>
<keyword evidence="1" id="KW-0472">Membrane</keyword>
<dbReference type="NCBIfam" id="TIGR04294">
    <property type="entry name" value="pre_pil_HX9DG"/>
    <property type="match status" value="1"/>
</dbReference>
<feature type="transmembrane region" description="Helical" evidence="1">
    <location>
        <begin position="12"/>
        <end position="36"/>
    </location>
</feature>
<dbReference type="PANTHER" id="PTHR30093:SF2">
    <property type="entry name" value="TYPE II SECRETION SYSTEM PROTEIN H"/>
    <property type="match status" value="1"/>
</dbReference>
<dbReference type="OrthoDB" id="263777at2"/>
<dbReference type="Pfam" id="PF07963">
    <property type="entry name" value="N_methyl"/>
    <property type="match status" value="1"/>
</dbReference>
<dbReference type="Proteomes" id="UP000239388">
    <property type="component" value="Unassembled WGS sequence"/>
</dbReference>
<evidence type="ECO:0000313" key="4">
    <source>
        <dbReference type="Proteomes" id="UP000239388"/>
    </source>
</evidence>
<dbReference type="Gene3D" id="3.30.700.10">
    <property type="entry name" value="Glycoprotein, Type 4 Pilin"/>
    <property type="match status" value="1"/>
</dbReference>
<organism evidence="3 4">
    <name type="scientific">Blastopirellula marina</name>
    <dbReference type="NCBI Taxonomy" id="124"/>
    <lineage>
        <taxon>Bacteria</taxon>
        <taxon>Pseudomonadati</taxon>
        <taxon>Planctomycetota</taxon>
        <taxon>Planctomycetia</taxon>
        <taxon>Pirellulales</taxon>
        <taxon>Pirellulaceae</taxon>
        <taxon>Blastopirellula</taxon>
    </lineage>
</organism>
<evidence type="ECO:0000259" key="2">
    <source>
        <dbReference type="Pfam" id="PF07596"/>
    </source>
</evidence>
<accession>A0A2S8F3R2</accession>
<name>A0A2S8F3R2_9BACT</name>
<dbReference type="InterPro" id="IPR012902">
    <property type="entry name" value="N_methyl_site"/>
</dbReference>